<protein>
    <recommendedName>
        <fullName evidence="8">Protein kinase domain-containing protein</fullName>
    </recommendedName>
</protein>
<keyword evidence="7" id="KW-0472">Membrane</keyword>
<dbReference type="InterPro" id="IPR008271">
    <property type="entry name" value="Ser/Thr_kinase_AS"/>
</dbReference>
<feature type="compositionally biased region" description="Low complexity" evidence="6">
    <location>
        <begin position="329"/>
        <end position="345"/>
    </location>
</feature>
<evidence type="ECO:0000259" key="8">
    <source>
        <dbReference type="PROSITE" id="PS50011"/>
    </source>
</evidence>
<feature type="region of interest" description="Disordered" evidence="6">
    <location>
        <begin position="271"/>
        <end position="296"/>
    </location>
</feature>
<dbReference type="RefSeq" id="WP_189977653.1">
    <property type="nucleotide sequence ID" value="NZ_BNBF01000001.1"/>
</dbReference>
<keyword evidence="1" id="KW-0808">Transferase</keyword>
<evidence type="ECO:0000256" key="3">
    <source>
        <dbReference type="ARBA" id="ARBA00022777"/>
    </source>
</evidence>
<name>A0A919ESY5_9ACTN</name>
<dbReference type="InterPro" id="IPR011009">
    <property type="entry name" value="Kinase-like_dom_sf"/>
</dbReference>
<evidence type="ECO:0000313" key="9">
    <source>
        <dbReference type="EMBL" id="GHG34383.1"/>
    </source>
</evidence>
<dbReference type="SUPFAM" id="SSF56112">
    <property type="entry name" value="Protein kinase-like (PK-like)"/>
    <property type="match status" value="1"/>
</dbReference>
<sequence>MQPLESTDPVAIGGYPLLARLGAGGMGQVYLSRTPAGRPLALKTVRPDLTAAPDFETRFAREIRSSDRVRSPWTVSVVDFSPPGHRPQWLATEYVAAPALADWVTAHGPLPPATLRVLAGELAAALAAVHACGLTHRDVKPSNVLLGRARPMLIDFGIARAADDSRHTGTGGVIGSPGYLAPEQAVQGDVTEAGDVFSLGAVLAFAATGTGPFALPGEQPSAPLLLYRIVHEDPRLDGVPAGLAQLVARCLAKNPQDRPGSAELAAALRGERGAGDPRTGAYGTGTAPRAGAWERTLPPGLDADLRAREAEVAHRCAVPPDHPAPPARTAPGPGAAGGPTTTGRPAPYPAAPYPPAAGAGPYPPAFPDPAGFPDPPTGPSSAPSPPYGAHHPGYLRARRRVRRTAAVGAVGVLAVLATGILLLHPFGTDARGDGSPSSRPHPSASAPALPATWAGVWTGTGPGTPSADGGLHPRTDSFKVTLTLHTAAVGELAGKQVSNIDEVGTGREVGCTEALELRAVRGTTATFAAVTSHPTDRSDTSLRCETGHLYVVQLSGADTLTLGEEGAQSAGAPEALHRVVRAHS</sequence>
<dbReference type="Gene3D" id="3.30.200.20">
    <property type="entry name" value="Phosphorylase Kinase, domain 1"/>
    <property type="match status" value="1"/>
</dbReference>
<comment type="caution">
    <text evidence="9">The sequence shown here is derived from an EMBL/GenBank/DDBJ whole genome shotgun (WGS) entry which is preliminary data.</text>
</comment>
<organism evidence="9 10">
    <name type="scientific">Streptomyces capoamus</name>
    <dbReference type="NCBI Taxonomy" id="68183"/>
    <lineage>
        <taxon>Bacteria</taxon>
        <taxon>Bacillati</taxon>
        <taxon>Actinomycetota</taxon>
        <taxon>Actinomycetes</taxon>
        <taxon>Kitasatosporales</taxon>
        <taxon>Streptomycetaceae</taxon>
        <taxon>Streptomyces</taxon>
    </lineage>
</organism>
<evidence type="ECO:0000256" key="1">
    <source>
        <dbReference type="ARBA" id="ARBA00022679"/>
    </source>
</evidence>
<evidence type="ECO:0000256" key="2">
    <source>
        <dbReference type="ARBA" id="ARBA00022741"/>
    </source>
</evidence>
<dbReference type="SMART" id="SM00220">
    <property type="entry name" value="S_TKc"/>
    <property type="match status" value="1"/>
</dbReference>
<evidence type="ECO:0000256" key="7">
    <source>
        <dbReference type="SAM" id="Phobius"/>
    </source>
</evidence>
<feature type="compositionally biased region" description="Pro residues" evidence="6">
    <location>
        <begin position="346"/>
        <end position="386"/>
    </location>
</feature>
<dbReference type="GO" id="GO:0004674">
    <property type="term" value="F:protein serine/threonine kinase activity"/>
    <property type="evidence" value="ECO:0007669"/>
    <property type="project" value="TreeGrafter"/>
</dbReference>
<dbReference type="PROSITE" id="PS50011">
    <property type="entry name" value="PROTEIN_KINASE_DOM"/>
    <property type="match status" value="1"/>
</dbReference>
<reference evidence="10" key="1">
    <citation type="journal article" date="2019" name="Int. J. Syst. Evol. Microbiol.">
        <title>The Global Catalogue of Microorganisms (GCM) 10K type strain sequencing project: providing services to taxonomists for standard genome sequencing and annotation.</title>
        <authorList>
            <consortium name="The Broad Institute Genomics Platform"/>
            <consortium name="The Broad Institute Genome Sequencing Center for Infectious Disease"/>
            <person name="Wu L."/>
            <person name="Ma J."/>
        </authorList>
    </citation>
    <scope>NUCLEOTIDE SEQUENCE [LARGE SCALE GENOMIC DNA]</scope>
    <source>
        <strain evidence="10">JCM 4253</strain>
    </source>
</reference>
<keyword evidence="4 5" id="KW-0067">ATP-binding</keyword>
<keyword evidence="7" id="KW-0812">Transmembrane</keyword>
<dbReference type="AlphaFoldDB" id="A0A919ESY5"/>
<keyword evidence="3" id="KW-0418">Kinase</keyword>
<dbReference type="InterPro" id="IPR017441">
    <property type="entry name" value="Protein_kinase_ATP_BS"/>
</dbReference>
<proteinExistence type="predicted"/>
<dbReference type="PROSITE" id="PS00107">
    <property type="entry name" value="PROTEIN_KINASE_ATP"/>
    <property type="match status" value="1"/>
</dbReference>
<dbReference type="GO" id="GO:0005524">
    <property type="term" value="F:ATP binding"/>
    <property type="evidence" value="ECO:0007669"/>
    <property type="project" value="UniProtKB-UniRule"/>
</dbReference>
<dbReference type="PANTHER" id="PTHR43289:SF34">
    <property type="entry name" value="SERINE_THREONINE-PROTEIN KINASE YBDM-RELATED"/>
    <property type="match status" value="1"/>
</dbReference>
<dbReference type="Gene3D" id="1.10.510.10">
    <property type="entry name" value="Transferase(Phosphotransferase) domain 1"/>
    <property type="match status" value="1"/>
</dbReference>
<accession>A0A919ESY5</accession>
<feature type="region of interest" description="Disordered" evidence="6">
    <location>
        <begin position="317"/>
        <end position="392"/>
    </location>
</feature>
<dbReference type="CDD" id="cd14014">
    <property type="entry name" value="STKc_PknB_like"/>
    <property type="match status" value="1"/>
</dbReference>
<evidence type="ECO:0000256" key="4">
    <source>
        <dbReference type="ARBA" id="ARBA00022840"/>
    </source>
</evidence>
<dbReference type="Proteomes" id="UP000619355">
    <property type="component" value="Unassembled WGS sequence"/>
</dbReference>
<dbReference type="InterPro" id="IPR000719">
    <property type="entry name" value="Prot_kinase_dom"/>
</dbReference>
<keyword evidence="7" id="KW-1133">Transmembrane helix</keyword>
<keyword evidence="10" id="KW-1185">Reference proteome</keyword>
<evidence type="ECO:0000313" key="10">
    <source>
        <dbReference type="Proteomes" id="UP000619355"/>
    </source>
</evidence>
<dbReference type="PROSITE" id="PS00108">
    <property type="entry name" value="PROTEIN_KINASE_ST"/>
    <property type="match status" value="1"/>
</dbReference>
<feature type="transmembrane region" description="Helical" evidence="7">
    <location>
        <begin position="405"/>
        <end position="427"/>
    </location>
</feature>
<feature type="binding site" evidence="5">
    <location>
        <position position="43"/>
    </location>
    <ligand>
        <name>ATP</name>
        <dbReference type="ChEBI" id="CHEBI:30616"/>
    </ligand>
</feature>
<dbReference type="Pfam" id="PF00069">
    <property type="entry name" value="Pkinase"/>
    <property type="match status" value="1"/>
</dbReference>
<dbReference type="PANTHER" id="PTHR43289">
    <property type="entry name" value="MITOGEN-ACTIVATED PROTEIN KINASE KINASE KINASE 20-RELATED"/>
    <property type="match status" value="1"/>
</dbReference>
<feature type="domain" description="Protein kinase" evidence="8">
    <location>
        <begin position="15"/>
        <end position="279"/>
    </location>
</feature>
<evidence type="ECO:0000256" key="5">
    <source>
        <dbReference type="PROSITE-ProRule" id="PRU10141"/>
    </source>
</evidence>
<keyword evidence="2 5" id="KW-0547">Nucleotide-binding</keyword>
<evidence type="ECO:0000256" key="6">
    <source>
        <dbReference type="SAM" id="MobiDB-lite"/>
    </source>
</evidence>
<gene>
    <name evidence="9" type="ORF">GCM10018980_03920</name>
</gene>
<dbReference type="EMBL" id="BNBF01000001">
    <property type="protein sequence ID" value="GHG34383.1"/>
    <property type="molecule type" value="Genomic_DNA"/>
</dbReference>